<evidence type="ECO:0000256" key="1">
    <source>
        <dbReference type="SAM" id="MobiDB-lite"/>
    </source>
</evidence>
<evidence type="ECO:0000313" key="3">
    <source>
        <dbReference type="EMBL" id="CAH2097457.1"/>
    </source>
</evidence>
<dbReference type="PANTHER" id="PTHR12243">
    <property type="entry name" value="MADF DOMAIN TRANSCRIPTION FACTOR"/>
    <property type="match status" value="1"/>
</dbReference>
<dbReference type="Pfam" id="PF10545">
    <property type="entry name" value="MADF_DNA_bdg"/>
    <property type="match status" value="1"/>
</dbReference>
<dbReference type="AlphaFoldDB" id="A0AAU9UHA8"/>
<evidence type="ECO:0000259" key="2">
    <source>
        <dbReference type="PROSITE" id="PS51029"/>
    </source>
</evidence>
<sequence>MEQLIESVRKYPCLWKIDCKEYKLNDLKDAAWKEVLKECDLKDGKEARALWKKLRDGHRQALAKKKNVTGQAATSKYKWKYEQHMEFLLPSMQNRPRSTNVIIEEHSSGDSTIQNEESVNDSVVEQIYVDVNPPKKKATLVSLLETEQRRRQDRSIERDTLRKQILLSSAAKPETALEKFFNSMLLTTQTLSERLQIKVQREIFNIVMEAKEEHLASQPTCSTQLAPSHPGHGVLVGGGVIQQPPTHHLLTQNSILGGSDILGLSSPVLGGMLHAHPALRGVKPAAVHALATQDNSHKKGQWSQNRALSSGAGGAGGVASGRKRPLLGARAAMSPTKRAVMTLLARARAATHKHAPWPAPEHTALLPLIRDDFVTGVGVNINLA</sequence>
<dbReference type="PROSITE" id="PS51029">
    <property type="entry name" value="MADF"/>
    <property type="match status" value="1"/>
</dbReference>
<dbReference type="SMART" id="SM00595">
    <property type="entry name" value="MADF"/>
    <property type="match status" value="1"/>
</dbReference>
<dbReference type="Proteomes" id="UP001153954">
    <property type="component" value="Unassembled WGS sequence"/>
</dbReference>
<accession>A0AAU9UHA8</accession>
<dbReference type="EMBL" id="CAKOGL010000018">
    <property type="protein sequence ID" value="CAH2097457.1"/>
    <property type="molecule type" value="Genomic_DNA"/>
</dbReference>
<protein>
    <recommendedName>
        <fullName evidence="2">MADF domain-containing protein</fullName>
    </recommendedName>
</protein>
<name>A0AAU9UHA8_EUPED</name>
<evidence type="ECO:0000313" key="4">
    <source>
        <dbReference type="Proteomes" id="UP001153954"/>
    </source>
</evidence>
<organism evidence="3 4">
    <name type="scientific">Euphydryas editha</name>
    <name type="common">Edith's checkerspot</name>
    <dbReference type="NCBI Taxonomy" id="104508"/>
    <lineage>
        <taxon>Eukaryota</taxon>
        <taxon>Metazoa</taxon>
        <taxon>Ecdysozoa</taxon>
        <taxon>Arthropoda</taxon>
        <taxon>Hexapoda</taxon>
        <taxon>Insecta</taxon>
        <taxon>Pterygota</taxon>
        <taxon>Neoptera</taxon>
        <taxon>Endopterygota</taxon>
        <taxon>Lepidoptera</taxon>
        <taxon>Glossata</taxon>
        <taxon>Ditrysia</taxon>
        <taxon>Papilionoidea</taxon>
        <taxon>Nymphalidae</taxon>
        <taxon>Nymphalinae</taxon>
        <taxon>Euphydryas</taxon>
    </lineage>
</organism>
<comment type="caution">
    <text evidence="3">The sequence shown here is derived from an EMBL/GenBank/DDBJ whole genome shotgun (WGS) entry which is preliminary data.</text>
</comment>
<dbReference type="InterPro" id="IPR006578">
    <property type="entry name" value="MADF-dom"/>
</dbReference>
<proteinExistence type="predicted"/>
<dbReference type="InterPro" id="IPR039353">
    <property type="entry name" value="TF_Adf1"/>
</dbReference>
<keyword evidence="4" id="KW-1185">Reference proteome</keyword>
<feature type="region of interest" description="Disordered" evidence="1">
    <location>
        <begin position="293"/>
        <end position="322"/>
    </location>
</feature>
<gene>
    <name evidence="3" type="ORF">EEDITHA_LOCUS12683</name>
</gene>
<feature type="domain" description="MADF" evidence="2">
    <location>
        <begin position="3"/>
        <end position="93"/>
    </location>
</feature>
<reference evidence="3" key="1">
    <citation type="submission" date="2022-03" db="EMBL/GenBank/DDBJ databases">
        <authorList>
            <person name="Tunstrom K."/>
        </authorList>
    </citation>
    <scope>NUCLEOTIDE SEQUENCE</scope>
</reference>
<dbReference type="PANTHER" id="PTHR12243:SF67">
    <property type="entry name" value="COREPRESSOR OF PANGOLIN, ISOFORM A-RELATED"/>
    <property type="match status" value="1"/>
</dbReference>